<evidence type="ECO:0000256" key="1">
    <source>
        <dbReference type="SAM" id="MobiDB-lite"/>
    </source>
</evidence>
<organism evidence="2 3">
    <name type="scientific">Channa striata</name>
    <name type="common">Snakehead murrel</name>
    <name type="synonym">Ophicephalus striatus</name>
    <dbReference type="NCBI Taxonomy" id="64152"/>
    <lineage>
        <taxon>Eukaryota</taxon>
        <taxon>Metazoa</taxon>
        <taxon>Chordata</taxon>
        <taxon>Craniata</taxon>
        <taxon>Vertebrata</taxon>
        <taxon>Euteleostomi</taxon>
        <taxon>Actinopterygii</taxon>
        <taxon>Neopterygii</taxon>
        <taxon>Teleostei</taxon>
        <taxon>Neoteleostei</taxon>
        <taxon>Acanthomorphata</taxon>
        <taxon>Anabantaria</taxon>
        <taxon>Anabantiformes</taxon>
        <taxon>Channoidei</taxon>
        <taxon>Channidae</taxon>
        <taxon>Channa</taxon>
    </lineage>
</organism>
<name>A0AA88MBX0_CHASR</name>
<proteinExistence type="predicted"/>
<protein>
    <submittedName>
        <fullName evidence="2">Uncharacterized protein</fullName>
    </submittedName>
</protein>
<gene>
    <name evidence="2" type="ORF">Q5P01_017635</name>
</gene>
<evidence type="ECO:0000313" key="3">
    <source>
        <dbReference type="Proteomes" id="UP001187415"/>
    </source>
</evidence>
<feature type="region of interest" description="Disordered" evidence="1">
    <location>
        <begin position="1"/>
        <end position="29"/>
    </location>
</feature>
<dbReference type="EMBL" id="JAUPFM010000013">
    <property type="protein sequence ID" value="KAK2833746.1"/>
    <property type="molecule type" value="Genomic_DNA"/>
</dbReference>
<dbReference type="AlphaFoldDB" id="A0AA88MBX0"/>
<feature type="compositionally biased region" description="Polar residues" evidence="1">
    <location>
        <begin position="105"/>
        <end position="114"/>
    </location>
</feature>
<sequence length="114" mass="12201">MLSNFRQDSRLRQPSLGSTEDPSAPDPCSSVISPSHLLIQVHATISVLLTMQAPVCSVPGLRCCSHVWTVGGAGAANESRRVDPCRLGFRSPAETHVGPDRVRRSNGNSSVPLR</sequence>
<keyword evidence="3" id="KW-1185">Reference proteome</keyword>
<reference evidence="2" key="1">
    <citation type="submission" date="2023-07" db="EMBL/GenBank/DDBJ databases">
        <title>Chromosome-level Genome Assembly of Striped Snakehead (Channa striata).</title>
        <authorList>
            <person name="Liu H."/>
        </authorList>
    </citation>
    <scope>NUCLEOTIDE SEQUENCE</scope>
    <source>
        <strain evidence="2">Gz</strain>
        <tissue evidence="2">Muscle</tissue>
    </source>
</reference>
<comment type="caution">
    <text evidence="2">The sequence shown here is derived from an EMBL/GenBank/DDBJ whole genome shotgun (WGS) entry which is preliminary data.</text>
</comment>
<accession>A0AA88MBX0</accession>
<feature type="region of interest" description="Disordered" evidence="1">
    <location>
        <begin position="89"/>
        <end position="114"/>
    </location>
</feature>
<dbReference type="Proteomes" id="UP001187415">
    <property type="component" value="Unassembled WGS sequence"/>
</dbReference>
<evidence type="ECO:0000313" key="2">
    <source>
        <dbReference type="EMBL" id="KAK2833746.1"/>
    </source>
</evidence>